<comment type="caution">
    <text evidence="2">The sequence shown here is derived from an EMBL/GenBank/DDBJ whole genome shotgun (WGS) entry which is preliminary data.</text>
</comment>
<protein>
    <submittedName>
        <fullName evidence="2">Uncharacterized protein</fullName>
    </submittedName>
</protein>
<proteinExistence type="predicted"/>
<name>A0A8X6UEM3_NEPPI</name>
<reference evidence="2" key="1">
    <citation type="submission" date="2020-08" db="EMBL/GenBank/DDBJ databases">
        <title>Multicomponent nature underlies the extraordinary mechanical properties of spider dragline silk.</title>
        <authorList>
            <person name="Kono N."/>
            <person name="Nakamura H."/>
            <person name="Mori M."/>
            <person name="Yoshida Y."/>
            <person name="Ohtoshi R."/>
            <person name="Malay A.D."/>
            <person name="Moran D.A.P."/>
            <person name="Tomita M."/>
            <person name="Numata K."/>
            <person name="Arakawa K."/>
        </authorList>
    </citation>
    <scope>NUCLEOTIDE SEQUENCE</scope>
</reference>
<evidence type="ECO:0000313" key="2">
    <source>
        <dbReference type="EMBL" id="GFU06593.1"/>
    </source>
</evidence>
<accession>A0A8X6UEM3</accession>
<dbReference type="EMBL" id="BMAW01077482">
    <property type="protein sequence ID" value="GFU06593.1"/>
    <property type="molecule type" value="Genomic_DNA"/>
</dbReference>
<keyword evidence="1" id="KW-1133">Transmembrane helix</keyword>
<keyword evidence="3" id="KW-1185">Reference proteome</keyword>
<keyword evidence="1" id="KW-0812">Transmembrane</keyword>
<dbReference type="Proteomes" id="UP000887013">
    <property type="component" value="Unassembled WGS sequence"/>
</dbReference>
<sequence length="141" mass="16096">MSRSFKVFKKRKEIFFNGRNITSCSNSTLEADVINIEIKPGIKNYFAKERIVPNSNESFSLFQENIGIINIIMNLIVLSFVFMNDVWCKKCDSGVDMQVLKNNTGLAVSFVLKCCICPCREKFSSLDYHEGNPNGNCKYQL</sequence>
<organism evidence="2 3">
    <name type="scientific">Nephila pilipes</name>
    <name type="common">Giant wood spider</name>
    <name type="synonym">Nephila maculata</name>
    <dbReference type="NCBI Taxonomy" id="299642"/>
    <lineage>
        <taxon>Eukaryota</taxon>
        <taxon>Metazoa</taxon>
        <taxon>Ecdysozoa</taxon>
        <taxon>Arthropoda</taxon>
        <taxon>Chelicerata</taxon>
        <taxon>Arachnida</taxon>
        <taxon>Araneae</taxon>
        <taxon>Araneomorphae</taxon>
        <taxon>Entelegynae</taxon>
        <taxon>Araneoidea</taxon>
        <taxon>Nephilidae</taxon>
        <taxon>Nephila</taxon>
    </lineage>
</organism>
<evidence type="ECO:0000256" key="1">
    <source>
        <dbReference type="SAM" id="Phobius"/>
    </source>
</evidence>
<dbReference type="AlphaFoldDB" id="A0A8X6UEM3"/>
<evidence type="ECO:0000313" key="3">
    <source>
        <dbReference type="Proteomes" id="UP000887013"/>
    </source>
</evidence>
<gene>
    <name evidence="2" type="primary">AVEN_266891_1</name>
    <name evidence="2" type="ORF">NPIL_101721</name>
</gene>
<feature type="transmembrane region" description="Helical" evidence="1">
    <location>
        <begin position="66"/>
        <end position="83"/>
    </location>
</feature>
<keyword evidence="1" id="KW-0472">Membrane</keyword>